<reference evidence="1 2" key="1">
    <citation type="submission" date="2024-09" db="EMBL/GenBank/DDBJ databases">
        <title>Rethinking Asexuality: The Enigmatic Case of Functional Sexual Genes in Lepraria (Stereocaulaceae).</title>
        <authorList>
            <person name="Doellman M."/>
            <person name="Sun Y."/>
            <person name="Barcenas-Pena A."/>
            <person name="Lumbsch H.T."/>
            <person name="Grewe F."/>
        </authorList>
    </citation>
    <scope>NUCLEOTIDE SEQUENCE [LARGE SCALE GENOMIC DNA]</scope>
    <source>
        <strain evidence="1 2">Grewe 0041</strain>
    </source>
</reference>
<name>A0ABR4AWL3_9LECA</name>
<keyword evidence="2" id="KW-1185">Reference proteome</keyword>
<accession>A0ABR4AWL3</accession>
<sequence length="181" mass="20962">MRTLRRQHSWPPLRKPRAFYFDEGIDEDPFAYFVTPAEDRDIFINGHLAAGIDDKRRSRSLSPAKHKTLTALAAAAAASSPTAKLKRWIERMELRCFRRSLAFSERPMPSPDPPKPVEIVQTVSPPVRGRRDVRFSSRQRVHRNTRSHTRRSRVWREPSKDIWPVAEEADEIGLGIIVERD</sequence>
<proteinExistence type="predicted"/>
<evidence type="ECO:0000313" key="2">
    <source>
        <dbReference type="Proteomes" id="UP001590951"/>
    </source>
</evidence>
<organism evidence="1 2">
    <name type="scientific">Lepraria finkii</name>
    <dbReference type="NCBI Taxonomy" id="1340010"/>
    <lineage>
        <taxon>Eukaryota</taxon>
        <taxon>Fungi</taxon>
        <taxon>Dikarya</taxon>
        <taxon>Ascomycota</taxon>
        <taxon>Pezizomycotina</taxon>
        <taxon>Lecanoromycetes</taxon>
        <taxon>OSLEUM clade</taxon>
        <taxon>Lecanoromycetidae</taxon>
        <taxon>Lecanorales</taxon>
        <taxon>Lecanorineae</taxon>
        <taxon>Stereocaulaceae</taxon>
        <taxon>Lepraria</taxon>
    </lineage>
</organism>
<gene>
    <name evidence="1" type="ORF">ABVK25_010125</name>
</gene>
<dbReference type="EMBL" id="JBHFEH010000060">
    <property type="protein sequence ID" value="KAL2049665.1"/>
    <property type="molecule type" value="Genomic_DNA"/>
</dbReference>
<evidence type="ECO:0000313" key="1">
    <source>
        <dbReference type="EMBL" id="KAL2049665.1"/>
    </source>
</evidence>
<protein>
    <submittedName>
        <fullName evidence="1">Uncharacterized protein</fullName>
    </submittedName>
</protein>
<comment type="caution">
    <text evidence="1">The sequence shown here is derived from an EMBL/GenBank/DDBJ whole genome shotgun (WGS) entry which is preliminary data.</text>
</comment>
<dbReference type="Proteomes" id="UP001590951">
    <property type="component" value="Unassembled WGS sequence"/>
</dbReference>